<evidence type="ECO:0000313" key="1">
    <source>
        <dbReference type="EMBL" id="NHN30999.1"/>
    </source>
</evidence>
<organism evidence="1 2">
    <name type="scientific">Paenibacillus agricola</name>
    <dbReference type="NCBI Taxonomy" id="2716264"/>
    <lineage>
        <taxon>Bacteria</taxon>
        <taxon>Bacillati</taxon>
        <taxon>Bacillota</taxon>
        <taxon>Bacilli</taxon>
        <taxon>Bacillales</taxon>
        <taxon>Paenibacillaceae</taxon>
        <taxon>Paenibacillus</taxon>
    </lineage>
</organism>
<dbReference type="GO" id="GO:0016853">
    <property type="term" value="F:isomerase activity"/>
    <property type="evidence" value="ECO:0007669"/>
    <property type="project" value="UniProtKB-KW"/>
</dbReference>
<reference evidence="1" key="1">
    <citation type="submission" date="2020-03" db="EMBL/GenBank/DDBJ databases">
        <title>Draft sequencing of Paenibacilllus sp. S3N08.</title>
        <authorList>
            <person name="Kim D.-U."/>
        </authorList>
    </citation>
    <scope>NUCLEOTIDE SEQUENCE</scope>
    <source>
        <strain evidence="1">S3N08</strain>
    </source>
</reference>
<proteinExistence type="predicted"/>
<dbReference type="Gene3D" id="3.20.20.140">
    <property type="entry name" value="Metal-dependent hydrolases"/>
    <property type="match status" value="1"/>
</dbReference>
<dbReference type="RefSeq" id="WP_166150527.1">
    <property type="nucleotide sequence ID" value="NZ_JAAOIW010000004.1"/>
</dbReference>
<dbReference type="InterPro" id="IPR032466">
    <property type="entry name" value="Metal_Hydrolase"/>
</dbReference>
<comment type="caution">
    <text evidence="1">The sequence shown here is derived from an EMBL/GenBank/DDBJ whole genome shotgun (WGS) entry which is preliminary data.</text>
</comment>
<keyword evidence="2" id="KW-1185">Reference proteome</keyword>
<dbReference type="Gene3D" id="1.10.2020.10">
    <property type="entry name" value="uronate isomerase, domain 2, chain A"/>
    <property type="match status" value="1"/>
</dbReference>
<gene>
    <name evidence="1" type="ORF">G9U52_14260</name>
</gene>
<protein>
    <submittedName>
        <fullName evidence="1">Glucuronate isomerase</fullName>
    </submittedName>
</protein>
<dbReference type="Proteomes" id="UP001165962">
    <property type="component" value="Unassembled WGS sequence"/>
</dbReference>
<keyword evidence="1" id="KW-0413">Isomerase</keyword>
<sequence length="426" mass="49173">MAIQSKEELITFVKETVTNTQVTDIHTHLFAESFGDLLLWGVDDLLTYHYLVAETFRFSPNLSYEAFWAMGKQEQADLIWQTLFIDHSPYSEACRGVVTVLNRLGFDLSTRDLATYREYYKGVSAQDYISRILELAKVKTVVMTNDPFDSFEREKWAQNHPQDPRFLAALRIDPLLNAWDTSWSRLAEQGYKVTADLSETTLSEIRRFLKDWIARINPLYMAVSLPNDFAYPEDSARVRIIDECIVPVAREVDIPFAMMIGVKRQVNPSLQSAGDSLGKSDIGTVERIVSKYQDVKFLVTMLSRENQHELAVTARKNRNLLIFGCWWFLNNPSLIEEITRMRFELLGGSMIPQHSDCRILDQLLYKWDHSREIIAKVLSEKYVDLFSAGWRLEEEEIRRDVDDLLGGTFWKFLGKPDPMVIASVGK</sequence>
<accession>A0ABX0J9Z1</accession>
<dbReference type="EMBL" id="JAAOIW010000004">
    <property type="protein sequence ID" value="NHN30999.1"/>
    <property type="molecule type" value="Genomic_DNA"/>
</dbReference>
<evidence type="ECO:0000313" key="2">
    <source>
        <dbReference type="Proteomes" id="UP001165962"/>
    </source>
</evidence>
<dbReference type="SUPFAM" id="SSF51556">
    <property type="entry name" value="Metallo-dependent hydrolases"/>
    <property type="match status" value="1"/>
</dbReference>
<name>A0ABX0J9Z1_9BACL</name>